<keyword evidence="2" id="KW-1185">Reference proteome</keyword>
<protein>
    <submittedName>
        <fullName evidence="1">Fic family toxin-antitoxin system, toxin component</fullName>
    </submittedName>
</protein>
<organism evidence="1 2">
    <name type="scientific">Streptomyces carpinensis</name>
    <dbReference type="NCBI Taxonomy" id="66369"/>
    <lineage>
        <taxon>Bacteria</taxon>
        <taxon>Bacillati</taxon>
        <taxon>Actinomycetota</taxon>
        <taxon>Actinomycetes</taxon>
        <taxon>Kitasatosporales</taxon>
        <taxon>Streptomycetaceae</taxon>
        <taxon>Streptomyces</taxon>
    </lineage>
</organism>
<reference evidence="1 2" key="1">
    <citation type="submission" date="2024-06" db="EMBL/GenBank/DDBJ databases">
        <title>The Natural Products Discovery Center: Release of the First 8490 Sequenced Strains for Exploring Actinobacteria Biosynthetic Diversity.</title>
        <authorList>
            <person name="Kalkreuter E."/>
            <person name="Kautsar S.A."/>
            <person name="Yang D."/>
            <person name="Bader C.D."/>
            <person name="Teijaro C.N."/>
            <person name="Fluegel L."/>
            <person name="Davis C.M."/>
            <person name="Simpson J.R."/>
            <person name="Lauterbach L."/>
            <person name="Steele A.D."/>
            <person name="Gui C."/>
            <person name="Meng S."/>
            <person name="Li G."/>
            <person name="Viehrig K."/>
            <person name="Ye F."/>
            <person name="Su P."/>
            <person name="Kiefer A.F."/>
            <person name="Nichols A."/>
            <person name="Cepeda A.J."/>
            <person name="Yan W."/>
            <person name="Fan B."/>
            <person name="Jiang Y."/>
            <person name="Adhikari A."/>
            <person name="Zheng C.-J."/>
            <person name="Schuster L."/>
            <person name="Cowan T.M."/>
            <person name="Smanski M.J."/>
            <person name="Chevrette M.G."/>
            <person name="De Carvalho L.P.S."/>
            <person name="Shen B."/>
        </authorList>
    </citation>
    <scope>NUCLEOTIDE SEQUENCE [LARGE SCALE GENOMIC DNA]</scope>
    <source>
        <strain evidence="1 2">NPDC000634</strain>
    </source>
</reference>
<proteinExistence type="predicted"/>
<accession>A0ABV1WBQ1</accession>
<evidence type="ECO:0000313" key="2">
    <source>
        <dbReference type="Proteomes" id="UP001458415"/>
    </source>
</evidence>
<dbReference type="Gene3D" id="1.20.120.1870">
    <property type="entry name" value="Fic/DOC protein, Fido domain"/>
    <property type="match status" value="1"/>
</dbReference>
<dbReference type="InterPro" id="IPR053737">
    <property type="entry name" value="Type_II_TA_Toxin"/>
</dbReference>
<evidence type="ECO:0000313" key="1">
    <source>
        <dbReference type="EMBL" id="MER6981228.1"/>
    </source>
</evidence>
<dbReference type="RefSeq" id="WP_086727762.1">
    <property type="nucleotide sequence ID" value="NZ_MUBM01000202.1"/>
</dbReference>
<comment type="caution">
    <text evidence="1">The sequence shown here is derived from an EMBL/GenBank/DDBJ whole genome shotgun (WGS) entry which is preliminary data.</text>
</comment>
<dbReference type="Proteomes" id="UP001458415">
    <property type="component" value="Unassembled WGS sequence"/>
</dbReference>
<name>A0ABV1WBQ1_9ACTN</name>
<sequence length="124" mass="13547">MNDLTIDLAWLLMLAERMTPGDPQVTDWGALVAAVARHRAEIFDVPVYDTPHARAAALLQLLVHVPALERSNALFASAVAYAYLVASGLKVVTSPEQVRDLARLVKSGEASVQDIAKELRQWSL</sequence>
<dbReference type="EMBL" id="JBEPCU010000717">
    <property type="protein sequence ID" value="MER6981228.1"/>
    <property type="molecule type" value="Genomic_DNA"/>
</dbReference>
<gene>
    <name evidence="1" type="ORF">ABT317_30705</name>
</gene>